<dbReference type="InterPro" id="IPR029526">
    <property type="entry name" value="PGBD"/>
</dbReference>
<protein>
    <recommendedName>
        <fullName evidence="2">PiggyBac transposable element-derived protein domain-containing protein</fullName>
    </recommendedName>
</protein>
<feature type="domain" description="PiggyBac transposable element-derived protein" evidence="2">
    <location>
        <begin position="34"/>
        <end position="205"/>
    </location>
</feature>
<comment type="caution">
    <text evidence="3">The sequence shown here is derived from an EMBL/GenBank/DDBJ whole genome shotgun (WGS) entry which is preliminary data.</text>
</comment>
<keyword evidence="4" id="KW-1185">Reference proteome</keyword>
<evidence type="ECO:0000259" key="2">
    <source>
        <dbReference type="Pfam" id="PF13843"/>
    </source>
</evidence>
<dbReference type="Pfam" id="PF13843">
    <property type="entry name" value="DDE_Tnp_1_7"/>
    <property type="match status" value="1"/>
</dbReference>
<dbReference type="EMBL" id="JALLAZ020001223">
    <property type="protein sequence ID" value="KAL3778366.1"/>
    <property type="molecule type" value="Genomic_DNA"/>
</dbReference>
<gene>
    <name evidence="3" type="ORF">ACHAW5_008309</name>
</gene>
<organism evidence="3 4">
    <name type="scientific">Stephanodiscus triporus</name>
    <dbReference type="NCBI Taxonomy" id="2934178"/>
    <lineage>
        <taxon>Eukaryota</taxon>
        <taxon>Sar</taxon>
        <taxon>Stramenopiles</taxon>
        <taxon>Ochrophyta</taxon>
        <taxon>Bacillariophyta</taxon>
        <taxon>Coscinodiscophyceae</taxon>
        <taxon>Thalassiosirophycidae</taxon>
        <taxon>Stephanodiscales</taxon>
        <taxon>Stephanodiscaceae</taxon>
        <taxon>Stephanodiscus</taxon>
    </lineage>
</organism>
<evidence type="ECO:0000313" key="3">
    <source>
        <dbReference type="EMBL" id="KAL3778366.1"/>
    </source>
</evidence>
<dbReference type="PANTHER" id="PTHR46599">
    <property type="entry name" value="PIGGYBAC TRANSPOSABLE ELEMENT-DERIVED PROTEIN 4"/>
    <property type="match status" value="1"/>
</dbReference>
<dbReference type="PANTHER" id="PTHR46599:SF3">
    <property type="entry name" value="PIGGYBAC TRANSPOSABLE ELEMENT-DERIVED PROTEIN 4"/>
    <property type="match status" value="1"/>
</dbReference>
<feature type="region of interest" description="Disordered" evidence="1">
    <location>
        <begin position="261"/>
        <end position="288"/>
    </location>
</feature>
<evidence type="ECO:0000256" key="1">
    <source>
        <dbReference type="SAM" id="MobiDB-lite"/>
    </source>
</evidence>
<sequence length="381" mass="43497">MLVCLGGKTDENLQSRHENVVMTQKWVNLMDIILDEFKGKGHCVTMDSAYMGDVMAQIGREEWQLNMVGTSQSNRVGAAVKDVCDKMKIGTYESTIWEHNSKNLVFAAWSDNAIVKTLSNYHGATILDAENGLMRRGKDENKKREMKQKPVPCPAQTKDYCETFHLIDKGNGAEAKYDMAGKSRSHNWAPKLVFRLFNMAMNNAYVMYKELVVRDGGEVMPMGRSMKELTHALCQRGESMRRNAPMHPAHLRDMNRVDGHAKGTKIRKDRKSEVMMSPPKSTVAISRKGQLVRQQKRQWWRIHLPMPTAMRGKCCWARCPGIKKCKGKRKRSYDTNYRCEQCSADSESNVYLCHSIKNGEVVSCHIAYHKRNHNTVFKSDG</sequence>
<name>A0ABD3NRW3_9STRA</name>
<proteinExistence type="predicted"/>
<dbReference type="AlphaFoldDB" id="A0ABD3NRW3"/>
<accession>A0ABD3NRW3</accession>
<evidence type="ECO:0000313" key="4">
    <source>
        <dbReference type="Proteomes" id="UP001530315"/>
    </source>
</evidence>
<dbReference type="Proteomes" id="UP001530315">
    <property type="component" value="Unassembled WGS sequence"/>
</dbReference>
<reference evidence="3 4" key="1">
    <citation type="submission" date="2024-10" db="EMBL/GenBank/DDBJ databases">
        <title>Updated reference genomes for cyclostephanoid diatoms.</title>
        <authorList>
            <person name="Roberts W.R."/>
            <person name="Alverson A.J."/>
        </authorList>
    </citation>
    <scope>NUCLEOTIDE SEQUENCE [LARGE SCALE GENOMIC DNA]</scope>
    <source>
        <strain evidence="3 4">AJA276-08</strain>
    </source>
</reference>